<keyword evidence="4" id="KW-1185">Reference proteome</keyword>
<proteinExistence type="predicted"/>
<feature type="compositionally biased region" description="Polar residues" evidence="1">
    <location>
        <begin position="1"/>
        <end position="20"/>
    </location>
</feature>
<reference evidence="4 5" key="1">
    <citation type="journal article" date="2019" name="Sci. Rep.">
        <title>Comparative genomics of chytrid fungi reveal insights into the obligate biotrophic and pathogenic lifestyle of Synchytrium endobioticum.</title>
        <authorList>
            <person name="van de Vossenberg B.T.L.H."/>
            <person name="Warris S."/>
            <person name="Nguyen H.D.T."/>
            <person name="van Gent-Pelzer M.P.E."/>
            <person name="Joly D.L."/>
            <person name="van de Geest H.C."/>
            <person name="Bonants P.J.M."/>
            <person name="Smith D.S."/>
            <person name="Levesque C.A."/>
            <person name="van der Lee T.A.J."/>
        </authorList>
    </citation>
    <scope>NUCLEOTIDE SEQUENCE [LARGE SCALE GENOMIC DNA]</scope>
    <source>
        <strain evidence="2 5">LEV6574</strain>
        <strain evidence="3 4">MB42</strain>
    </source>
</reference>
<evidence type="ECO:0000313" key="2">
    <source>
        <dbReference type="EMBL" id="TPX39704.1"/>
    </source>
</evidence>
<gene>
    <name evidence="2" type="ORF">SeLEV6574_g07036</name>
    <name evidence="3" type="ORF">SeMB42_g04553</name>
</gene>
<dbReference type="Proteomes" id="UP000317494">
    <property type="component" value="Unassembled WGS sequence"/>
</dbReference>
<accession>A0A507CLW6</accession>
<protein>
    <submittedName>
        <fullName evidence="2">Uncharacterized protein</fullName>
    </submittedName>
</protein>
<evidence type="ECO:0000313" key="3">
    <source>
        <dbReference type="EMBL" id="TPX43853.1"/>
    </source>
</evidence>
<sequence>MLASNSRIGTPISNLSTTASEWELSNREQEVPAPSTVRSIKSLFETPSPSSSSGLGPHEEYDEDSRNRLMPSQQRAAKSIRLPFIASAAETDFVRAIAIPSASLSLPCTAGAGAEARVDHHTVSEEIFAKATRLSRASWMTSRKMQSLVSLFEQPDAGITSDDVVTEAAAKKQCKLSPSSGPHPLLAPATSHPVRPVAPNQPLSVAVLRKVWEDFAIMNRAHGRHMRNWTSTTAGSTIDPSVCVGVETAVEASREPLHVASPEGKKHVVKPGCDMVVCAVRLYTTESGHKVHEIGLKCGHCDSQFVLTAAHECEKENDEAHGQEHLVEGYMPGDVPIDRSEPGLEWLRDETQDCIRIAL</sequence>
<name>A0A507CLW6_9FUNG</name>
<dbReference type="EMBL" id="QEAN01000187">
    <property type="protein sequence ID" value="TPX43853.1"/>
    <property type="molecule type" value="Genomic_DNA"/>
</dbReference>
<evidence type="ECO:0000256" key="1">
    <source>
        <dbReference type="SAM" id="MobiDB-lite"/>
    </source>
</evidence>
<comment type="caution">
    <text evidence="2">The sequence shown here is derived from an EMBL/GenBank/DDBJ whole genome shotgun (WGS) entry which is preliminary data.</text>
</comment>
<organism evidence="2 5">
    <name type="scientific">Synchytrium endobioticum</name>
    <dbReference type="NCBI Taxonomy" id="286115"/>
    <lineage>
        <taxon>Eukaryota</taxon>
        <taxon>Fungi</taxon>
        <taxon>Fungi incertae sedis</taxon>
        <taxon>Chytridiomycota</taxon>
        <taxon>Chytridiomycota incertae sedis</taxon>
        <taxon>Chytridiomycetes</taxon>
        <taxon>Synchytriales</taxon>
        <taxon>Synchytriaceae</taxon>
        <taxon>Synchytrium</taxon>
    </lineage>
</organism>
<feature type="region of interest" description="Disordered" evidence="1">
    <location>
        <begin position="1"/>
        <end position="73"/>
    </location>
</feature>
<dbReference type="EMBL" id="QEAM01000451">
    <property type="protein sequence ID" value="TPX39704.1"/>
    <property type="molecule type" value="Genomic_DNA"/>
</dbReference>
<evidence type="ECO:0000313" key="5">
    <source>
        <dbReference type="Proteomes" id="UP000320475"/>
    </source>
</evidence>
<dbReference type="Proteomes" id="UP000320475">
    <property type="component" value="Unassembled WGS sequence"/>
</dbReference>
<evidence type="ECO:0000313" key="4">
    <source>
        <dbReference type="Proteomes" id="UP000317494"/>
    </source>
</evidence>
<dbReference type="AlphaFoldDB" id="A0A507CLW6"/>
<dbReference type="VEuPathDB" id="FungiDB:SeMB42_g04553"/>
<dbReference type="OrthoDB" id="2163620at2759"/>